<sequence>MSEPITETAATTTNTTNEISTWEELIDIKTPLLRGVYSYGFEKPSPIQKHAILPMFGKKDIIAQAQSGTGKTGCFAIGILQLIDITKNVTQAMVISPTRELSIQTKEVIDAIGNQMPGLRTQLLVGGTSTNDDIRALQDNTPHVVVGCSGRIYDMIKRKKLSTHAMVILVLDEADEMLSVGFKEQVYTIFQYLPSKIQVALFSATMPPELNTLTKKFMRNPVEIFVKAEQLTLEGISQYYVALDNDSQKYDTLKDIYGSISVSQSIIYCNSIKRVSDLYEAMMSDDFPVSHIHSGMDKMERTKNYMDFKSGKSRVLISSNVTARGIDIQQVSTVINFDVPNCVHTYLHRIGRSGRWGRKGVGINFVTQRDMRSLKDVEEYYGTRINELTENWAL</sequence>
<proteinExistence type="predicted"/>
<evidence type="ECO:0000256" key="6">
    <source>
        <dbReference type="ARBA" id="ARBA00022884"/>
    </source>
</evidence>
<organism evidence="10">
    <name type="scientific">viral metagenome</name>
    <dbReference type="NCBI Taxonomy" id="1070528"/>
    <lineage>
        <taxon>unclassified sequences</taxon>
        <taxon>metagenomes</taxon>
        <taxon>organismal metagenomes</taxon>
    </lineage>
</organism>
<dbReference type="EC" id="3.6.4.13" evidence="1"/>
<evidence type="ECO:0000256" key="4">
    <source>
        <dbReference type="ARBA" id="ARBA00022806"/>
    </source>
</evidence>
<evidence type="ECO:0000256" key="2">
    <source>
        <dbReference type="ARBA" id="ARBA00022741"/>
    </source>
</evidence>
<dbReference type="GO" id="GO:0003724">
    <property type="term" value="F:RNA helicase activity"/>
    <property type="evidence" value="ECO:0007669"/>
    <property type="project" value="UniProtKB-EC"/>
</dbReference>
<name>A0A6C0HG91_9ZZZZ</name>
<dbReference type="PROSITE" id="PS51192">
    <property type="entry name" value="HELICASE_ATP_BIND_1"/>
    <property type="match status" value="1"/>
</dbReference>
<keyword evidence="5" id="KW-0067">ATP-binding</keyword>
<dbReference type="GO" id="GO:0005829">
    <property type="term" value="C:cytosol"/>
    <property type="evidence" value="ECO:0007669"/>
    <property type="project" value="TreeGrafter"/>
</dbReference>
<feature type="domain" description="Helicase ATP-binding" evidence="8">
    <location>
        <begin position="52"/>
        <end position="224"/>
    </location>
</feature>
<evidence type="ECO:0000256" key="1">
    <source>
        <dbReference type="ARBA" id="ARBA00012552"/>
    </source>
</evidence>
<dbReference type="EMBL" id="MN739949">
    <property type="protein sequence ID" value="QHT79417.1"/>
    <property type="molecule type" value="Genomic_DNA"/>
</dbReference>
<evidence type="ECO:0000256" key="3">
    <source>
        <dbReference type="ARBA" id="ARBA00022801"/>
    </source>
</evidence>
<dbReference type="GO" id="GO:0016787">
    <property type="term" value="F:hydrolase activity"/>
    <property type="evidence" value="ECO:0007669"/>
    <property type="project" value="UniProtKB-KW"/>
</dbReference>
<feature type="domain" description="Helicase C-terminal" evidence="9">
    <location>
        <begin position="252"/>
        <end position="394"/>
    </location>
</feature>
<dbReference type="PANTHER" id="PTHR47959:SF1">
    <property type="entry name" value="ATP-DEPENDENT RNA HELICASE DBPA"/>
    <property type="match status" value="1"/>
</dbReference>
<dbReference type="GO" id="GO:0003723">
    <property type="term" value="F:RNA binding"/>
    <property type="evidence" value="ECO:0007669"/>
    <property type="project" value="UniProtKB-KW"/>
</dbReference>
<keyword evidence="4" id="KW-0347">Helicase</keyword>
<accession>A0A6C0HG91</accession>
<protein>
    <recommendedName>
        <fullName evidence="1">RNA helicase</fullName>
        <ecNumber evidence="1">3.6.4.13</ecNumber>
    </recommendedName>
</protein>
<dbReference type="GO" id="GO:0005524">
    <property type="term" value="F:ATP binding"/>
    <property type="evidence" value="ECO:0007669"/>
    <property type="project" value="UniProtKB-KW"/>
</dbReference>
<dbReference type="PROSITE" id="PS00039">
    <property type="entry name" value="DEAD_ATP_HELICASE"/>
    <property type="match status" value="1"/>
</dbReference>
<dbReference type="FunFam" id="3.40.50.300:FF:000849">
    <property type="entry name" value="ATP-dependent RNA helicase DBP5"/>
    <property type="match status" value="1"/>
</dbReference>
<evidence type="ECO:0000313" key="10">
    <source>
        <dbReference type="EMBL" id="QHT79417.1"/>
    </source>
</evidence>
<dbReference type="SMART" id="SM00487">
    <property type="entry name" value="DEXDc"/>
    <property type="match status" value="1"/>
</dbReference>
<dbReference type="Pfam" id="PF00270">
    <property type="entry name" value="DEAD"/>
    <property type="match status" value="1"/>
</dbReference>
<evidence type="ECO:0000256" key="5">
    <source>
        <dbReference type="ARBA" id="ARBA00022840"/>
    </source>
</evidence>
<dbReference type="Pfam" id="PF00271">
    <property type="entry name" value="Helicase_C"/>
    <property type="match status" value="1"/>
</dbReference>
<evidence type="ECO:0000259" key="9">
    <source>
        <dbReference type="PROSITE" id="PS51194"/>
    </source>
</evidence>
<dbReference type="PROSITE" id="PS51194">
    <property type="entry name" value="HELICASE_CTER"/>
    <property type="match status" value="1"/>
</dbReference>
<dbReference type="Gene3D" id="3.40.50.300">
    <property type="entry name" value="P-loop containing nucleotide triphosphate hydrolases"/>
    <property type="match status" value="2"/>
</dbReference>
<dbReference type="PANTHER" id="PTHR47959">
    <property type="entry name" value="ATP-DEPENDENT RNA HELICASE RHLE-RELATED"/>
    <property type="match status" value="1"/>
</dbReference>
<dbReference type="SMART" id="SM00490">
    <property type="entry name" value="HELICc"/>
    <property type="match status" value="1"/>
</dbReference>
<dbReference type="InterPro" id="IPR014001">
    <property type="entry name" value="Helicase_ATP-bd"/>
</dbReference>
<keyword evidence="3" id="KW-0378">Hydrolase</keyword>
<reference evidence="10" key="1">
    <citation type="journal article" date="2020" name="Nature">
        <title>Giant virus diversity and host interactions through global metagenomics.</title>
        <authorList>
            <person name="Schulz F."/>
            <person name="Roux S."/>
            <person name="Paez-Espino D."/>
            <person name="Jungbluth S."/>
            <person name="Walsh D.A."/>
            <person name="Denef V.J."/>
            <person name="McMahon K.D."/>
            <person name="Konstantinidis K.T."/>
            <person name="Eloe-Fadrosh E.A."/>
            <person name="Kyrpides N.C."/>
            <person name="Woyke T."/>
        </authorList>
    </citation>
    <scope>NUCLEOTIDE SEQUENCE</scope>
    <source>
        <strain evidence="10">GVMAG-M-3300023184-101</strain>
    </source>
</reference>
<dbReference type="InterPro" id="IPR000629">
    <property type="entry name" value="RNA-helicase_DEAD-box_CS"/>
</dbReference>
<evidence type="ECO:0000259" key="8">
    <source>
        <dbReference type="PROSITE" id="PS51192"/>
    </source>
</evidence>
<dbReference type="InterPro" id="IPR027417">
    <property type="entry name" value="P-loop_NTPase"/>
</dbReference>
<dbReference type="InterPro" id="IPR011545">
    <property type="entry name" value="DEAD/DEAH_box_helicase_dom"/>
</dbReference>
<dbReference type="CDD" id="cd18787">
    <property type="entry name" value="SF2_C_DEAD"/>
    <property type="match status" value="1"/>
</dbReference>
<evidence type="ECO:0000256" key="7">
    <source>
        <dbReference type="ARBA" id="ARBA00047984"/>
    </source>
</evidence>
<keyword evidence="2" id="KW-0547">Nucleotide-binding</keyword>
<comment type="catalytic activity">
    <reaction evidence="7">
        <text>ATP + H2O = ADP + phosphate + H(+)</text>
        <dbReference type="Rhea" id="RHEA:13065"/>
        <dbReference type="ChEBI" id="CHEBI:15377"/>
        <dbReference type="ChEBI" id="CHEBI:15378"/>
        <dbReference type="ChEBI" id="CHEBI:30616"/>
        <dbReference type="ChEBI" id="CHEBI:43474"/>
        <dbReference type="ChEBI" id="CHEBI:456216"/>
        <dbReference type="EC" id="3.6.4.13"/>
    </reaction>
</comment>
<keyword evidence="6" id="KW-0694">RNA-binding</keyword>
<dbReference type="AlphaFoldDB" id="A0A6C0HG91"/>
<dbReference type="InterPro" id="IPR050079">
    <property type="entry name" value="DEAD_box_RNA_helicase"/>
</dbReference>
<dbReference type="SUPFAM" id="SSF52540">
    <property type="entry name" value="P-loop containing nucleoside triphosphate hydrolases"/>
    <property type="match status" value="1"/>
</dbReference>
<dbReference type="InterPro" id="IPR001650">
    <property type="entry name" value="Helicase_C-like"/>
</dbReference>